<keyword evidence="2" id="KW-0378">Hydrolase</keyword>
<protein>
    <submittedName>
        <fullName evidence="4">NUDIX domain-containing protein</fullName>
    </submittedName>
</protein>
<dbReference type="Pfam" id="PF00293">
    <property type="entry name" value="NUDIX"/>
    <property type="match status" value="1"/>
</dbReference>
<reference evidence="4" key="1">
    <citation type="submission" date="2020-03" db="EMBL/GenBank/DDBJ databases">
        <title>Roseovarius gahaiensis sp. nov., isolated from Gahai Saline Lake, China.</title>
        <authorList>
            <person name="Sun X."/>
        </authorList>
    </citation>
    <scope>NUCLEOTIDE SEQUENCE</scope>
    <source>
        <strain evidence="4">GH877</strain>
    </source>
</reference>
<feature type="domain" description="Nudix hydrolase" evidence="3">
    <location>
        <begin position="5"/>
        <end position="135"/>
    </location>
</feature>
<dbReference type="AlphaFoldDB" id="A0A967EKI7"/>
<dbReference type="InterPro" id="IPR000086">
    <property type="entry name" value="NUDIX_hydrolase_dom"/>
</dbReference>
<evidence type="ECO:0000313" key="4">
    <source>
        <dbReference type="EMBL" id="NHQ74464.1"/>
    </source>
</evidence>
<sequence length="135" mass="15528">MGSSDRFDGTKLFLFLGEELLTIRRDQRPDIPWPGRLDVPGGGREHGETPMQCVLRETQEETGLALSPGDLVWKRFYDEPIRAWFFAAHLPKQRAQQVVLGNEGTEWLLMAPAVYMHHPEAVPHFRERLTAYLND</sequence>
<dbReference type="EMBL" id="JAAORB010000012">
    <property type="protein sequence ID" value="NHQ74464.1"/>
    <property type="molecule type" value="Genomic_DNA"/>
</dbReference>
<evidence type="ECO:0000256" key="1">
    <source>
        <dbReference type="ARBA" id="ARBA00001946"/>
    </source>
</evidence>
<comment type="cofactor">
    <cofactor evidence="1">
        <name>Mg(2+)</name>
        <dbReference type="ChEBI" id="CHEBI:18420"/>
    </cofactor>
</comment>
<comment type="caution">
    <text evidence="4">The sequence shown here is derived from an EMBL/GenBank/DDBJ whole genome shotgun (WGS) entry which is preliminary data.</text>
</comment>
<keyword evidence="5" id="KW-1185">Reference proteome</keyword>
<dbReference type="PROSITE" id="PS51462">
    <property type="entry name" value="NUDIX"/>
    <property type="match status" value="1"/>
</dbReference>
<dbReference type="Gene3D" id="3.90.79.10">
    <property type="entry name" value="Nucleoside Triphosphate Pyrophosphohydrolase"/>
    <property type="match status" value="1"/>
</dbReference>
<evidence type="ECO:0000313" key="5">
    <source>
        <dbReference type="Proteomes" id="UP000639775"/>
    </source>
</evidence>
<evidence type="ECO:0000256" key="2">
    <source>
        <dbReference type="ARBA" id="ARBA00022801"/>
    </source>
</evidence>
<dbReference type="InterPro" id="IPR020084">
    <property type="entry name" value="NUDIX_hydrolase_CS"/>
</dbReference>
<dbReference type="GO" id="GO:0016787">
    <property type="term" value="F:hydrolase activity"/>
    <property type="evidence" value="ECO:0007669"/>
    <property type="project" value="UniProtKB-KW"/>
</dbReference>
<dbReference type="PROSITE" id="PS00893">
    <property type="entry name" value="NUDIX_BOX"/>
    <property type="match status" value="1"/>
</dbReference>
<name>A0A967EKI7_9RHOB</name>
<organism evidence="4 5">
    <name type="scientific">Roseovarius gahaiensis</name>
    <dbReference type="NCBI Taxonomy" id="2716691"/>
    <lineage>
        <taxon>Bacteria</taxon>
        <taxon>Pseudomonadati</taxon>
        <taxon>Pseudomonadota</taxon>
        <taxon>Alphaproteobacteria</taxon>
        <taxon>Rhodobacterales</taxon>
        <taxon>Roseobacteraceae</taxon>
        <taxon>Roseovarius</taxon>
    </lineage>
</organism>
<dbReference type="Proteomes" id="UP000639775">
    <property type="component" value="Unassembled WGS sequence"/>
</dbReference>
<proteinExistence type="predicted"/>
<dbReference type="InterPro" id="IPR015797">
    <property type="entry name" value="NUDIX_hydrolase-like_dom_sf"/>
</dbReference>
<evidence type="ECO:0000259" key="3">
    <source>
        <dbReference type="PROSITE" id="PS51462"/>
    </source>
</evidence>
<gene>
    <name evidence="4" type="ORF">HAT86_08295</name>
</gene>
<dbReference type="SUPFAM" id="SSF55811">
    <property type="entry name" value="Nudix"/>
    <property type="match status" value="1"/>
</dbReference>
<accession>A0A967EKI7</accession>